<dbReference type="AlphaFoldDB" id="C6HTQ9"/>
<feature type="domain" description="Schlafen AlbA-2" evidence="1">
    <location>
        <begin position="16"/>
        <end position="141"/>
    </location>
</feature>
<dbReference type="PANTHER" id="PTHR30595">
    <property type="entry name" value="GLPR-RELATED TRANSCRIPTIONAL REPRESSOR"/>
    <property type="match status" value="1"/>
</dbReference>
<keyword evidence="2" id="KW-0378">Hydrolase</keyword>
<dbReference type="Pfam" id="PF04326">
    <property type="entry name" value="SLFN_AlbA_2"/>
    <property type="match status" value="1"/>
</dbReference>
<dbReference type="InterPro" id="IPR038475">
    <property type="entry name" value="RecG_C_sf"/>
</dbReference>
<keyword evidence="2" id="KW-0067">ATP-binding</keyword>
<keyword evidence="3" id="KW-1185">Reference proteome</keyword>
<sequence length="427" mass="46932">MLGARAELIEKIRLGEDSFLELKEVRFAGGKVRGPSQEDLADELAAFANSAGGVLLLGVQDQPREVLGIPLEQLDAVEARVRHACEDSVKPPLAPLIERLTLPDSTGTDLPVLRVEVARSLFVHQSPGGYFHRVGSSKRPMLPDYLARLFQQRSQSRLIRFDETPVPRALLTDLDEALWRRFVPARSADSGEVLLSKLAIAAQEEQGVWRPTVAGLLMASREPHRHLPGALIQAVAYAGTGIVPTGESVYQRDAQDLTGPLDEQIRLACAFVRKNMQVAAFKRADGGRVDKPQYDIAAVFEAVVNAVAHRDYSMAGSKVRLRLFADRLELYSPGMLPNTMTPESLPFRQAARNEALTSLLARCPVGDDELARYRTHIMDKRGEGVSIILARGEALSGKRPEYRMNDDSELVLTIFAAGMERDPPVSG</sequence>
<keyword evidence="2" id="KW-0347">Helicase</keyword>
<evidence type="ECO:0000313" key="3">
    <source>
        <dbReference type="Proteomes" id="UP000009374"/>
    </source>
</evidence>
<dbReference type="Gene3D" id="3.30.565.60">
    <property type="match status" value="1"/>
</dbReference>
<dbReference type="InterPro" id="IPR007421">
    <property type="entry name" value="Schlafen_AlbA_2_dom"/>
</dbReference>
<dbReference type="PANTHER" id="PTHR30595:SF6">
    <property type="entry name" value="SCHLAFEN ALBA-2 DOMAIN-CONTAINING PROTEIN"/>
    <property type="match status" value="1"/>
</dbReference>
<dbReference type="Pfam" id="PF13749">
    <property type="entry name" value="HATPase_c_4"/>
    <property type="match status" value="1"/>
</dbReference>
<dbReference type="Proteomes" id="UP000009374">
    <property type="component" value="Unassembled WGS sequence"/>
</dbReference>
<gene>
    <name evidence="2" type="ORF">UBAL3_24060041</name>
</gene>
<reference evidence="2 3" key="1">
    <citation type="journal article" date="2009" name="Appl. Environ. Microbiol.">
        <title>Community genomic and proteomic analyses of chemoautotrophic iron-oxidizing "Leptospirillum rubarum" (Group II) and "Leptospirillum ferrodiazotrophum" (Group III) bacteria in acid mine drainage biofilms.</title>
        <authorList>
            <person name="Goltsman D.S."/>
            <person name="Denef V.J."/>
            <person name="Singer S.W."/>
            <person name="VerBerkmoes N.C."/>
            <person name="Lefsrud M."/>
            <person name="Mueller R.S."/>
            <person name="Dick G.J."/>
            <person name="Sun C.L."/>
            <person name="Wheeler K.E."/>
            <person name="Zemla A."/>
            <person name="Baker B.J."/>
            <person name="Hauser L."/>
            <person name="Land M."/>
            <person name="Shah M.B."/>
            <person name="Thelen M.P."/>
            <person name="Hettich R.L."/>
            <person name="Banfield J.F."/>
        </authorList>
    </citation>
    <scope>NUCLEOTIDE SEQUENCE [LARGE SCALE GENOMIC DNA]</scope>
</reference>
<name>C6HTQ9_9BACT</name>
<evidence type="ECO:0000259" key="1">
    <source>
        <dbReference type="Pfam" id="PF04326"/>
    </source>
</evidence>
<evidence type="ECO:0000313" key="2">
    <source>
        <dbReference type="EMBL" id="EES54024.1"/>
    </source>
</evidence>
<organism evidence="2 3">
    <name type="scientific">Leptospirillum ferrodiazotrophum</name>
    <dbReference type="NCBI Taxonomy" id="412449"/>
    <lineage>
        <taxon>Bacteria</taxon>
        <taxon>Pseudomonadati</taxon>
        <taxon>Nitrospirota</taxon>
        <taxon>Nitrospiria</taxon>
        <taxon>Nitrospirales</taxon>
        <taxon>Nitrospiraceae</taxon>
        <taxon>Leptospirillum</taxon>
    </lineage>
</organism>
<protein>
    <submittedName>
        <fullName evidence="2">Putative ATP-dependent DNA helicase</fullName>
    </submittedName>
</protein>
<accession>C6HTQ9</accession>
<dbReference type="Gene3D" id="3.30.950.30">
    <property type="entry name" value="Schlafen, AAA domain"/>
    <property type="match status" value="1"/>
</dbReference>
<dbReference type="GO" id="GO:0004386">
    <property type="term" value="F:helicase activity"/>
    <property type="evidence" value="ECO:0007669"/>
    <property type="project" value="UniProtKB-KW"/>
</dbReference>
<dbReference type="EMBL" id="GG693851">
    <property type="protein sequence ID" value="EES54024.1"/>
    <property type="molecule type" value="Genomic_DNA"/>
</dbReference>
<proteinExistence type="predicted"/>
<keyword evidence="2" id="KW-0547">Nucleotide-binding</keyword>
<dbReference type="InterPro" id="IPR038461">
    <property type="entry name" value="Schlafen_AlbA_2_dom_sf"/>
</dbReference>